<name>A0A6L3VZH4_9ACTN</name>
<dbReference type="GO" id="GO:0017000">
    <property type="term" value="P:antibiotic biosynthetic process"/>
    <property type="evidence" value="ECO:0007669"/>
    <property type="project" value="UniProtKB-ARBA"/>
</dbReference>
<evidence type="ECO:0000256" key="3">
    <source>
        <dbReference type="ARBA" id="ARBA00022679"/>
    </source>
</evidence>
<dbReference type="GO" id="GO:0008194">
    <property type="term" value="F:UDP-glycosyltransferase activity"/>
    <property type="evidence" value="ECO:0007669"/>
    <property type="project" value="InterPro"/>
</dbReference>
<proteinExistence type="inferred from homology"/>
<keyword evidence="7" id="KW-1185">Reference proteome</keyword>
<dbReference type="PANTHER" id="PTHR48050">
    <property type="entry name" value="STEROL 3-BETA-GLUCOSYLTRANSFERASE"/>
    <property type="match status" value="1"/>
</dbReference>
<dbReference type="Pfam" id="PF06722">
    <property type="entry name" value="EryCIII-like_C"/>
    <property type="match status" value="1"/>
</dbReference>
<feature type="domain" description="Erythromycin biosynthesis protein CIII-like N-terminal" evidence="5">
    <location>
        <begin position="119"/>
        <end position="244"/>
    </location>
</feature>
<dbReference type="PANTHER" id="PTHR48050:SF13">
    <property type="entry name" value="STEROL 3-BETA-GLUCOSYLTRANSFERASE UGT80A2"/>
    <property type="match status" value="1"/>
</dbReference>
<dbReference type="EMBL" id="WBMR01000037">
    <property type="protein sequence ID" value="KAB2381559.1"/>
    <property type="molecule type" value="Genomic_DNA"/>
</dbReference>
<reference evidence="6 7" key="1">
    <citation type="submission" date="2019-09" db="EMBL/GenBank/DDBJ databases">
        <title>Actinomadura physcomitrii sp. nov., a novel actinomycete isolated from moss [Physcomitrium sphaericum (Ludw) Fuernr].</title>
        <authorList>
            <person name="Liu C."/>
            <person name="Zhuang X."/>
        </authorList>
    </citation>
    <scope>NUCLEOTIDE SEQUENCE [LARGE SCALE GENOMIC DNA]</scope>
    <source>
        <strain evidence="6 7">CYP1-1B</strain>
    </source>
</reference>
<dbReference type="SUPFAM" id="SSF53756">
    <property type="entry name" value="UDP-Glycosyltransferase/glycogen phosphorylase"/>
    <property type="match status" value="1"/>
</dbReference>
<comment type="similarity">
    <text evidence="1">Belongs to the glycosyltransferase 28 family.</text>
</comment>
<dbReference type="AlphaFoldDB" id="A0A6L3VZH4"/>
<accession>A0A6L3VZH4</accession>
<keyword evidence="2" id="KW-0328">Glycosyltransferase</keyword>
<dbReference type="Pfam" id="PF21036">
    <property type="entry name" value="EryCIII-like_N"/>
    <property type="match status" value="1"/>
</dbReference>
<dbReference type="CDD" id="cd03784">
    <property type="entry name" value="GT1_Gtf-like"/>
    <property type="match status" value="1"/>
</dbReference>
<dbReference type="InterPro" id="IPR050426">
    <property type="entry name" value="Glycosyltransferase_28"/>
</dbReference>
<evidence type="ECO:0000313" key="7">
    <source>
        <dbReference type="Proteomes" id="UP000483004"/>
    </source>
</evidence>
<dbReference type="GO" id="GO:0016758">
    <property type="term" value="F:hexosyltransferase activity"/>
    <property type="evidence" value="ECO:0007669"/>
    <property type="project" value="UniProtKB-ARBA"/>
</dbReference>
<dbReference type="InterPro" id="IPR010610">
    <property type="entry name" value="EryCIII-like_C"/>
</dbReference>
<evidence type="ECO:0000313" key="6">
    <source>
        <dbReference type="EMBL" id="KAB2381559.1"/>
    </source>
</evidence>
<evidence type="ECO:0000256" key="2">
    <source>
        <dbReference type="ARBA" id="ARBA00022676"/>
    </source>
</evidence>
<dbReference type="Proteomes" id="UP000483004">
    <property type="component" value="Unassembled WGS sequence"/>
</dbReference>
<sequence length="436" mass="45126">MRVMFTVSSQATHYSAMVPLGWALQAAGHEVRVLCTPDQTAAVGRTGLLPVPVLDGMKVITRLRLQAHREAVEGKRPYPWPPPHPLTGEPLRDLADFDAAGFQDDIAPVLAERAARGFDAAVAFARAWRPDLVLHDPGSLEGLLAARVTGVPAALCLWGPVGTREPEHMRIVPTDHSGSFPRHGQGEFDLDMIERVLDPCPPPLAPPTTAERVRFGYVPFNGTAPVPAWALEPPAPGRPRVCVTWSTALTSTAGPGSYLLPAILRAVDGLGCDVIVLATAADAAALGPVPGGVRVAENAPLRAVLPGASAVIHHGGSGSAMTALWAGVPQLTTTFASEQAATGSRIAAAGAGRHLPGHEAGPHAVREALHDLLTDTAYRDAAAGLREEMLAQPTPAQCVGTLEHIAALGVVPGACQAGTGGAPPPGTVLSSRSHSG</sequence>
<dbReference type="InterPro" id="IPR002213">
    <property type="entry name" value="UDP_glucos_trans"/>
</dbReference>
<dbReference type="InterPro" id="IPR048284">
    <property type="entry name" value="EryCIII-like_N"/>
</dbReference>
<keyword evidence="3" id="KW-0808">Transferase</keyword>
<evidence type="ECO:0000259" key="5">
    <source>
        <dbReference type="Pfam" id="PF21036"/>
    </source>
</evidence>
<dbReference type="Gene3D" id="3.40.50.2000">
    <property type="entry name" value="Glycogen Phosphorylase B"/>
    <property type="match status" value="2"/>
</dbReference>
<feature type="domain" description="Erythromycin biosynthesis protein CIII-like C-terminal" evidence="4">
    <location>
        <begin position="264"/>
        <end position="404"/>
    </location>
</feature>
<evidence type="ECO:0000256" key="1">
    <source>
        <dbReference type="ARBA" id="ARBA00006962"/>
    </source>
</evidence>
<organism evidence="6 7">
    <name type="scientific">Actinomadura montaniterrae</name>
    <dbReference type="NCBI Taxonomy" id="1803903"/>
    <lineage>
        <taxon>Bacteria</taxon>
        <taxon>Bacillati</taxon>
        <taxon>Actinomycetota</taxon>
        <taxon>Actinomycetes</taxon>
        <taxon>Streptosporangiales</taxon>
        <taxon>Thermomonosporaceae</taxon>
        <taxon>Actinomadura</taxon>
    </lineage>
</organism>
<protein>
    <submittedName>
        <fullName evidence="6">DUF1205 domain-containing protein</fullName>
    </submittedName>
</protein>
<dbReference type="OrthoDB" id="5488434at2"/>
<comment type="caution">
    <text evidence="6">The sequence shown here is derived from an EMBL/GenBank/DDBJ whole genome shotgun (WGS) entry which is preliminary data.</text>
</comment>
<evidence type="ECO:0000259" key="4">
    <source>
        <dbReference type="Pfam" id="PF06722"/>
    </source>
</evidence>
<gene>
    <name evidence="6" type="ORF">F9B16_15690</name>
</gene>